<dbReference type="Pfam" id="PF00078">
    <property type="entry name" value="RVT_1"/>
    <property type="match status" value="1"/>
</dbReference>
<name>A0A699KVP0_TANCI</name>
<accession>A0A699KVP0</accession>
<evidence type="ECO:0000313" key="2">
    <source>
        <dbReference type="EMBL" id="GFB04796.1"/>
    </source>
</evidence>
<dbReference type="PANTHER" id="PTHR46890:SF50">
    <property type="entry name" value="RNA-DIRECTED DNA POLYMERASE, EUKARYOTA, REVERSE TRANSCRIPTASE ZINC-BINDING DOMAIN PROTEIN-RELATED"/>
    <property type="match status" value="1"/>
</dbReference>
<comment type="caution">
    <text evidence="2">The sequence shown here is derived from an EMBL/GenBank/DDBJ whole genome shotgun (WGS) entry which is preliminary data.</text>
</comment>
<sequence>LAAVIPDIVSDTQSAFVANRNILDGPFILNEIINWCKRKNKQALIFKVDFAKAYDSVRWDYLLDVLIAFGFGPNWCKWIRGIFSPAMASILVNGSPTFEFPFYCGLKQGDPLAPFLFILIMESLHISVSKAVNEGVFKGLSIHGSDPISHLFYANDAVFIG</sequence>
<protein>
    <submittedName>
        <fullName evidence="2">RNA-directed DNA polymerase, eukaryota</fullName>
    </submittedName>
</protein>
<dbReference type="SUPFAM" id="SSF56672">
    <property type="entry name" value="DNA/RNA polymerases"/>
    <property type="match status" value="1"/>
</dbReference>
<feature type="non-terminal residue" evidence="2">
    <location>
        <position position="1"/>
    </location>
</feature>
<dbReference type="PANTHER" id="PTHR46890">
    <property type="entry name" value="NON-LTR RETROLELEMENT REVERSE TRANSCRIPTASE-LIKE PROTEIN-RELATED"/>
    <property type="match status" value="1"/>
</dbReference>
<keyword evidence="2" id="KW-0548">Nucleotidyltransferase</keyword>
<keyword evidence="2" id="KW-0808">Transferase</keyword>
<dbReference type="PROSITE" id="PS50878">
    <property type="entry name" value="RT_POL"/>
    <property type="match status" value="1"/>
</dbReference>
<dbReference type="InterPro" id="IPR000477">
    <property type="entry name" value="RT_dom"/>
</dbReference>
<keyword evidence="2" id="KW-0695">RNA-directed DNA polymerase</keyword>
<feature type="domain" description="Reverse transcriptase" evidence="1">
    <location>
        <begin position="1"/>
        <end position="161"/>
    </location>
</feature>
<evidence type="ECO:0000259" key="1">
    <source>
        <dbReference type="PROSITE" id="PS50878"/>
    </source>
</evidence>
<dbReference type="AlphaFoldDB" id="A0A699KVP0"/>
<reference evidence="2" key="1">
    <citation type="journal article" date="2019" name="Sci. Rep.">
        <title>Draft genome of Tanacetum cinerariifolium, the natural source of mosquito coil.</title>
        <authorList>
            <person name="Yamashiro T."/>
            <person name="Shiraishi A."/>
            <person name="Satake H."/>
            <person name="Nakayama K."/>
        </authorList>
    </citation>
    <scope>NUCLEOTIDE SEQUENCE</scope>
</reference>
<dbReference type="GO" id="GO:0003964">
    <property type="term" value="F:RNA-directed DNA polymerase activity"/>
    <property type="evidence" value="ECO:0007669"/>
    <property type="project" value="UniProtKB-KW"/>
</dbReference>
<gene>
    <name evidence="2" type="ORF">Tci_676767</name>
</gene>
<proteinExistence type="predicted"/>
<dbReference type="InterPro" id="IPR043502">
    <property type="entry name" value="DNA/RNA_pol_sf"/>
</dbReference>
<dbReference type="EMBL" id="BKCJ010540817">
    <property type="protein sequence ID" value="GFB04796.1"/>
    <property type="molecule type" value="Genomic_DNA"/>
</dbReference>
<dbReference type="InterPro" id="IPR052343">
    <property type="entry name" value="Retrotransposon-Effector_Assoc"/>
</dbReference>
<organism evidence="2">
    <name type="scientific">Tanacetum cinerariifolium</name>
    <name type="common">Dalmatian daisy</name>
    <name type="synonym">Chrysanthemum cinerariifolium</name>
    <dbReference type="NCBI Taxonomy" id="118510"/>
    <lineage>
        <taxon>Eukaryota</taxon>
        <taxon>Viridiplantae</taxon>
        <taxon>Streptophyta</taxon>
        <taxon>Embryophyta</taxon>
        <taxon>Tracheophyta</taxon>
        <taxon>Spermatophyta</taxon>
        <taxon>Magnoliopsida</taxon>
        <taxon>eudicotyledons</taxon>
        <taxon>Gunneridae</taxon>
        <taxon>Pentapetalae</taxon>
        <taxon>asterids</taxon>
        <taxon>campanulids</taxon>
        <taxon>Asterales</taxon>
        <taxon>Asteraceae</taxon>
        <taxon>Asteroideae</taxon>
        <taxon>Anthemideae</taxon>
        <taxon>Anthemidinae</taxon>
        <taxon>Tanacetum</taxon>
    </lineage>
</organism>